<accession>A0A0P1GAF6</accession>
<proteinExistence type="predicted"/>
<dbReference type="PANTHER" id="PTHR36153:SF1">
    <property type="entry name" value="TYPE VI SECRETION SYSTEM COMPONENT TSSM1"/>
    <property type="match status" value="1"/>
</dbReference>
<sequence>MTKTAYIKLGLALLAVALLAQLGWLFYVWLAGGAFGLGKLIWLGLVLLVSIAATVLTVLYRKAIWQRDPQADRLRALNLAARQQFKQIRARARSIDRNLNNTPWHLFLAMQKQDSATVMAELGYVAFGDPVVDKGLVFTTWTSPTAVAYRVEIEGGTDLSFDLLDAVLRQLFRLRPNLALNAAFVEYELASLMQTTATETANLATMNRILNVAAERFGLDLPVHVALSGLNQLPDLARAALLTGHLGDGVIFGGFLSDDEPDIAVRVDKLFDELVQSLSAAQFNALQKQMLPEFSTALVNAPFQLSMLQTQLKTRMAALARALPPRQKVLNLQSIVFIGARDTMDAVDPLTQVTGPRFFTATPQSASAPSTGDSVTTENAGLLAAAYHREGFLVPPNKRQTLRQSMNAGVWTLGLCALVGGFGFAVWQNYRAYSAVNAQMEAVFDGYFASLSGVTTDSDFLVERVLKLQPVRDGLMAYAPLDAQRFRRFLPNPSHEDLYRGLYEEELTQGLQEALISFLEKDIFAYNSVADGVELVQLASVEAQLFTDQRRFSEELTDYFADGLAEEGEVSGAFQTQFRSTLGDLFALNRPPAARNEDLRAVVGKTLAGLDTADLLYQALMRRSDYAERQDLRQLIGPRFFEVFDPMRDAEVYLVPRGFTRAGFDQLFEDGEMPDLAQMVNRYETVIGELDSAKENAILRSVAQRYTADYIAKWSAFIDQLELRTAKDWGDAQILMQALTNPSENPIDRLVAAVGENTDIAVFLPTVPTGEEGEETVPQLAPASTSAEAATAYNIRSAFRTYLEALRKEPGAQNQFDLFLGYARDVTLWLDEAATASNGAGSFLFEQFKAAEAANPLAVLNGFVLRSELDIIRNFGREIVATLDARAMQYVYDHIDSQWQREILTPHGANLTQAYPFNPESSRDFPLSEFVELFGAEGKLAVFEATYLSPFQSQSGSYQPRASFVLTGNADLAQRAKRTFERFRQMSETLFVDGNSHLEFELRTGYMSSDFSRMEVTSGITLYQFRHGPVVWSEQAWPVTGLQDSDLTLRIFNRSRAVMNRTFTGPWSWFRLVQSGSVGLNPSLGLAETVFDLDSGTAGLQLNVAERYNPFAQGFFSDIALPTSLFDVDAADFWTEPVAAAPVPEAPSEALLKAWLRGDREAETILTIESGRSLTAETRRAIQLRLQATGYYQGPIDGIIGYATQQALFDWREAQPDRI</sequence>
<keyword evidence="1" id="KW-1133">Transmembrane helix</keyword>
<dbReference type="SUPFAM" id="SSF47090">
    <property type="entry name" value="PGBD-like"/>
    <property type="match status" value="1"/>
</dbReference>
<dbReference type="InterPro" id="IPR009612">
    <property type="entry name" value="IcmF-rel"/>
</dbReference>
<feature type="transmembrane region" description="Helical" evidence="1">
    <location>
        <begin position="41"/>
        <end position="60"/>
    </location>
</feature>
<evidence type="ECO:0000259" key="3">
    <source>
        <dbReference type="Pfam" id="PF06761"/>
    </source>
</evidence>
<dbReference type="STRING" id="928856.SAMN04488049_10824"/>
<gene>
    <name evidence="5" type="ORF">TRM7557_01852</name>
</gene>
<evidence type="ECO:0000259" key="4">
    <source>
        <dbReference type="Pfam" id="PF14331"/>
    </source>
</evidence>
<dbReference type="Proteomes" id="UP000052022">
    <property type="component" value="Unassembled WGS sequence"/>
</dbReference>
<dbReference type="InterPro" id="IPR025743">
    <property type="entry name" value="TssM1_N"/>
</dbReference>
<dbReference type="InterPro" id="IPR053156">
    <property type="entry name" value="T6SS_TssM-like"/>
</dbReference>
<feature type="domain" description="IcmF-related" evidence="3">
    <location>
        <begin position="500"/>
        <end position="759"/>
    </location>
</feature>
<dbReference type="AlphaFoldDB" id="A0A0P1GAF6"/>
<dbReference type="Pfam" id="PF06761">
    <property type="entry name" value="IcmF-related"/>
    <property type="match status" value="1"/>
</dbReference>
<dbReference type="InterPro" id="IPR036365">
    <property type="entry name" value="PGBD-like_sf"/>
</dbReference>
<protein>
    <submittedName>
        <fullName evidence="5">Type VI secretion protein IcmF</fullName>
    </submittedName>
</protein>
<feature type="domain" description="Type VI secretion system component TssM1 N-terminal" evidence="4">
    <location>
        <begin position="165"/>
        <end position="411"/>
    </location>
</feature>
<organism evidence="5 6">
    <name type="scientific">Tritonibacter multivorans</name>
    <dbReference type="NCBI Taxonomy" id="928856"/>
    <lineage>
        <taxon>Bacteria</taxon>
        <taxon>Pseudomonadati</taxon>
        <taxon>Pseudomonadota</taxon>
        <taxon>Alphaproteobacteria</taxon>
        <taxon>Rhodobacterales</taxon>
        <taxon>Paracoccaceae</taxon>
        <taxon>Tritonibacter</taxon>
    </lineage>
</organism>
<dbReference type="Pfam" id="PF14331">
    <property type="entry name" value="IcmF-related_N"/>
    <property type="match status" value="1"/>
</dbReference>
<feature type="domain" description="Type VI secretion system IcmF C-terminal" evidence="2">
    <location>
        <begin position="1000"/>
        <end position="1104"/>
    </location>
</feature>
<keyword evidence="1" id="KW-0472">Membrane</keyword>
<reference evidence="5 6" key="1">
    <citation type="submission" date="2015-09" db="EMBL/GenBank/DDBJ databases">
        <authorList>
            <consortium name="Swine Surveillance"/>
        </authorList>
    </citation>
    <scope>NUCLEOTIDE SEQUENCE [LARGE SCALE GENOMIC DNA]</scope>
    <source>
        <strain evidence="5 6">CECT 7557</strain>
    </source>
</reference>
<keyword evidence="1" id="KW-0812">Transmembrane</keyword>
<keyword evidence="6" id="KW-1185">Reference proteome</keyword>
<dbReference type="OrthoDB" id="9758229at2"/>
<dbReference type="PANTHER" id="PTHR36153">
    <property type="entry name" value="INNER MEMBRANE PROTEIN-RELATED"/>
    <property type="match status" value="1"/>
</dbReference>
<evidence type="ECO:0000313" key="6">
    <source>
        <dbReference type="Proteomes" id="UP000052022"/>
    </source>
</evidence>
<evidence type="ECO:0000256" key="1">
    <source>
        <dbReference type="SAM" id="Phobius"/>
    </source>
</evidence>
<dbReference type="Pfam" id="PF06744">
    <property type="entry name" value="IcmF_C"/>
    <property type="match status" value="1"/>
</dbReference>
<dbReference type="EMBL" id="CYSD01000031">
    <property type="protein sequence ID" value="CUH78382.1"/>
    <property type="molecule type" value="Genomic_DNA"/>
</dbReference>
<evidence type="ECO:0000259" key="2">
    <source>
        <dbReference type="Pfam" id="PF06744"/>
    </source>
</evidence>
<dbReference type="InterPro" id="IPR010623">
    <property type="entry name" value="IcmF_C"/>
</dbReference>
<evidence type="ECO:0000313" key="5">
    <source>
        <dbReference type="EMBL" id="CUH78382.1"/>
    </source>
</evidence>
<name>A0A0P1GAF6_9RHOB</name>
<dbReference type="RefSeq" id="WP_058289927.1">
    <property type="nucleotide sequence ID" value="NZ_CYSD01000031.1"/>
</dbReference>
<feature type="transmembrane region" description="Helical" evidence="1">
    <location>
        <begin position="408"/>
        <end position="427"/>
    </location>
</feature>